<evidence type="ECO:0000313" key="7">
    <source>
        <dbReference type="EMBL" id="BBP92923.1"/>
    </source>
</evidence>
<keyword evidence="4" id="KW-0012">Acyltransferase</keyword>
<dbReference type="SUPFAM" id="SSF53901">
    <property type="entry name" value="Thiolase-like"/>
    <property type="match status" value="1"/>
</dbReference>
<dbReference type="EMBL" id="AP021906">
    <property type="protein sequence ID" value="BBP92923.1"/>
    <property type="molecule type" value="Genomic_DNA"/>
</dbReference>
<sequence length="82" mass="8811">MPVFFDQKGTITAGNAPGVNDGASALLLMKDTYAARHDVKPMAVVLGHAQVAVEAKDFPKTPAFAIEKLLKKKRKAPRGYCV</sequence>
<dbReference type="Pfam" id="PF00108">
    <property type="entry name" value="Thiolase_N"/>
    <property type="match status" value="1"/>
</dbReference>
<protein>
    <recommendedName>
        <fullName evidence="2">acetyl-CoA C-acetyltransferase</fullName>
        <ecNumber evidence="2">2.3.1.9</ecNumber>
    </recommendedName>
    <alternativeName>
        <fullName evidence="5">Acetoacetyl-CoA thiolase</fullName>
    </alternativeName>
</protein>
<dbReference type="InterPro" id="IPR016039">
    <property type="entry name" value="Thiolase-like"/>
</dbReference>
<dbReference type="Gene3D" id="3.40.47.10">
    <property type="match status" value="2"/>
</dbReference>
<dbReference type="EC" id="2.3.1.9" evidence="2"/>
<evidence type="ECO:0000256" key="4">
    <source>
        <dbReference type="ARBA" id="ARBA00023315"/>
    </source>
</evidence>
<organism evidence="7 8">
    <name type="scientific">Bacillus safensis</name>
    <dbReference type="NCBI Taxonomy" id="561879"/>
    <lineage>
        <taxon>Bacteria</taxon>
        <taxon>Bacillati</taxon>
        <taxon>Bacillota</taxon>
        <taxon>Bacilli</taxon>
        <taxon>Bacillales</taxon>
        <taxon>Bacillaceae</taxon>
        <taxon>Bacillus</taxon>
    </lineage>
</organism>
<comment type="similarity">
    <text evidence="1">Belongs to the thiolase-like superfamily. Thiolase family.</text>
</comment>
<evidence type="ECO:0000256" key="2">
    <source>
        <dbReference type="ARBA" id="ARBA00012705"/>
    </source>
</evidence>
<feature type="domain" description="Thiolase N-terminal" evidence="6">
    <location>
        <begin position="4"/>
        <end position="30"/>
    </location>
</feature>
<accession>A0A5S9MIJ3</accession>
<evidence type="ECO:0000256" key="1">
    <source>
        <dbReference type="ARBA" id="ARBA00010982"/>
    </source>
</evidence>
<evidence type="ECO:0000256" key="3">
    <source>
        <dbReference type="ARBA" id="ARBA00022679"/>
    </source>
</evidence>
<gene>
    <name evidence="7" type="ORF">BsIDN1_65410</name>
</gene>
<evidence type="ECO:0000259" key="6">
    <source>
        <dbReference type="Pfam" id="PF00108"/>
    </source>
</evidence>
<dbReference type="PANTHER" id="PTHR18919:SF107">
    <property type="entry name" value="ACETYL-COA ACETYLTRANSFERASE, CYTOSOLIC"/>
    <property type="match status" value="1"/>
</dbReference>
<evidence type="ECO:0000256" key="5">
    <source>
        <dbReference type="ARBA" id="ARBA00030755"/>
    </source>
</evidence>
<evidence type="ECO:0000313" key="8">
    <source>
        <dbReference type="Proteomes" id="UP000464658"/>
    </source>
</evidence>
<keyword evidence="3" id="KW-0808">Transferase</keyword>
<dbReference type="PANTHER" id="PTHR18919">
    <property type="entry name" value="ACETYL-COA C-ACYLTRANSFERASE"/>
    <property type="match status" value="1"/>
</dbReference>
<dbReference type="Proteomes" id="UP000464658">
    <property type="component" value="Chromosome"/>
</dbReference>
<dbReference type="GO" id="GO:0003985">
    <property type="term" value="F:acetyl-CoA C-acetyltransferase activity"/>
    <property type="evidence" value="ECO:0007669"/>
    <property type="project" value="UniProtKB-EC"/>
</dbReference>
<name>A0A5S9MIJ3_BACIA</name>
<reference evidence="7 8" key="1">
    <citation type="submission" date="2019-12" db="EMBL/GenBank/DDBJ databases">
        <title>Full genome sequence of a Bacillus safensis strain isolated from commercially available natto in Indonesia.</title>
        <authorList>
            <person name="Yoshida M."/>
            <person name="Uomi M."/>
            <person name="Waturangi D."/>
            <person name="Ekaputri J.J."/>
            <person name="Setiamarga D.H.E."/>
        </authorList>
    </citation>
    <scope>NUCLEOTIDE SEQUENCE [LARGE SCALE GENOMIC DNA]</scope>
    <source>
        <strain evidence="7 8">IDN1</strain>
    </source>
</reference>
<dbReference type="InterPro" id="IPR020616">
    <property type="entry name" value="Thiolase_N"/>
</dbReference>
<proteinExistence type="inferred from homology"/>
<dbReference type="AlphaFoldDB" id="A0A5S9MIJ3"/>